<dbReference type="EMBL" id="PDJD01000001">
    <property type="protein sequence ID" value="PFG20979.1"/>
    <property type="molecule type" value="Genomic_DNA"/>
</dbReference>
<protein>
    <submittedName>
        <fullName evidence="1">Uncharacterized protein</fullName>
    </submittedName>
</protein>
<organism evidence="1 2">
    <name type="scientific">Serinibacter salmoneus</name>
    <dbReference type="NCBI Taxonomy" id="556530"/>
    <lineage>
        <taxon>Bacteria</taxon>
        <taxon>Bacillati</taxon>
        <taxon>Actinomycetota</taxon>
        <taxon>Actinomycetes</taxon>
        <taxon>Micrococcales</taxon>
        <taxon>Beutenbergiaceae</taxon>
        <taxon>Serinibacter</taxon>
    </lineage>
</organism>
<comment type="caution">
    <text evidence="1">The sequence shown here is derived from an EMBL/GenBank/DDBJ whole genome shotgun (WGS) entry which is preliminary data.</text>
</comment>
<evidence type="ECO:0000313" key="2">
    <source>
        <dbReference type="Proteomes" id="UP000224915"/>
    </source>
</evidence>
<reference evidence="1 2" key="1">
    <citation type="submission" date="2017-10" db="EMBL/GenBank/DDBJ databases">
        <title>Sequencing the genomes of 1000 actinobacteria strains.</title>
        <authorList>
            <person name="Klenk H.-P."/>
        </authorList>
    </citation>
    <scope>NUCLEOTIDE SEQUENCE [LARGE SCALE GENOMIC DNA]</scope>
    <source>
        <strain evidence="1 2">DSM 21801</strain>
    </source>
</reference>
<evidence type="ECO:0000313" key="1">
    <source>
        <dbReference type="EMBL" id="PFG20979.1"/>
    </source>
</evidence>
<dbReference type="Proteomes" id="UP000224915">
    <property type="component" value="Unassembled WGS sequence"/>
</dbReference>
<proteinExistence type="predicted"/>
<dbReference type="RefSeq" id="WP_098469879.1">
    <property type="nucleotide sequence ID" value="NZ_PDJD01000001.1"/>
</dbReference>
<keyword evidence="2" id="KW-1185">Reference proteome</keyword>
<sequence>MTTIHPDLTTTRPGTLAGEITLAAEAAAHGVRTMLAERREPRRPQPLAFLDDGRRVFLIVDAGRGRPVDQPRSWGIEVTRDGDLVGDGGTHLAFRSTQPPTARAAERATRFLLEG</sequence>
<accession>A0A2A9D550</accession>
<dbReference type="AlphaFoldDB" id="A0A2A9D550"/>
<dbReference type="OrthoDB" id="5149349at2"/>
<name>A0A2A9D550_9MICO</name>
<gene>
    <name evidence="1" type="ORF">ATL40_2598</name>
</gene>